<evidence type="ECO:0000313" key="1">
    <source>
        <dbReference type="EMBL" id="PRX40563.1"/>
    </source>
</evidence>
<sequence length="79" mass="8548">MACRKRNVNKLKNVIVVHCGHHRRRHRRRFVGGAEAEVENFARTGAISGTANVVTQVPTNLGDAVAIGRGSRNSVTNTG</sequence>
<reference evidence="1 2" key="1">
    <citation type="submission" date="2018-03" db="EMBL/GenBank/DDBJ databases">
        <title>Genomic Encyclopedia of Archaeal and Bacterial Type Strains, Phase II (KMG-II): from individual species to whole genera.</title>
        <authorList>
            <person name="Goeker M."/>
        </authorList>
    </citation>
    <scope>NUCLEOTIDE SEQUENCE [LARGE SCALE GENOMIC DNA]</scope>
    <source>
        <strain evidence="1 2">DSM 44946</strain>
    </source>
</reference>
<gene>
    <name evidence="1" type="ORF">CLV97_11241</name>
</gene>
<dbReference type="EMBL" id="PVNE01000012">
    <property type="protein sequence ID" value="PRX40563.1"/>
    <property type="molecule type" value="Genomic_DNA"/>
</dbReference>
<organism evidence="1 2">
    <name type="scientific">Planifilum fimeticola</name>
    <dbReference type="NCBI Taxonomy" id="201975"/>
    <lineage>
        <taxon>Bacteria</taxon>
        <taxon>Bacillati</taxon>
        <taxon>Bacillota</taxon>
        <taxon>Bacilli</taxon>
        <taxon>Bacillales</taxon>
        <taxon>Thermoactinomycetaceae</taxon>
        <taxon>Planifilum</taxon>
    </lineage>
</organism>
<protein>
    <submittedName>
        <fullName evidence="1">Uncharacterized protein</fullName>
    </submittedName>
</protein>
<proteinExistence type="predicted"/>
<accession>A0A2T0LEM8</accession>
<dbReference type="Proteomes" id="UP000237797">
    <property type="component" value="Unassembled WGS sequence"/>
</dbReference>
<name>A0A2T0LEM8_9BACL</name>
<evidence type="ECO:0000313" key="2">
    <source>
        <dbReference type="Proteomes" id="UP000237797"/>
    </source>
</evidence>
<comment type="caution">
    <text evidence="1">The sequence shown here is derived from an EMBL/GenBank/DDBJ whole genome shotgun (WGS) entry which is preliminary data.</text>
</comment>
<dbReference type="AlphaFoldDB" id="A0A2T0LEM8"/>
<keyword evidence="2" id="KW-1185">Reference proteome</keyword>